<gene>
    <name evidence="1" type="ORF">CLG_B2324</name>
</gene>
<dbReference type="AlphaFoldDB" id="A0A9P2G5D4"/>
<name>A0A9P2G5D4_CLOBO</name>
<dbReference type="SUPFAM" id="SSF46785">
    <property type="entry name" value="Winged helix' DNA-binding domain"/>
    <property type="match status" value="1"/>
</dbReference>
<sequence length="87" mass="10221">MRGDWRMAVNKNEYKILIMLKENQCTTELKSFTYTKLCNISKLSMSTVRRSIKKFLELQYVKEGCKQGISKTFYITPNGIEKLKSIM</sequence>
<reference evidence="1 2" key="1">
    <citation type="submission" date="2009-10" db="EMBL/GenBank/DDBJ databases">
        <authorList>
            <person name="Shrivastava S."/>
            <person name="Brinkac L.B."/>
            <person name="Brown J.L."/>
            <person name="Bruce D.B."/>
            <person name="Detter C."/>
            <person name="Green L.D."/>
            <person name="Munk C.A."/>
            <person name="Rogers Y.C."/>
            <person name="Tapia R."/>
            <person name="Saunders E.S."/>
            <person name="Sims D.R."/>
            <person name="Smith L.A."/>
            <person name="Smith T.J."/>
            <person name="Sutton G."/>
            <person name="Brettin T."/>
        </authorList>
    </citation>
    <scope>NUCLEOTIDE SEQUENCE [LARGE SCALE GENOMIC DNA]</scope>
    <source>
        <strain evidence="2">D str. 1873</strain>
    </source>
</reference>
<evidence type="ECO:0000313" key="1">
    <source>
        <dbReference type="EMBL" id="EES90286.1"/>
    </source>
</evidence>
<dbReference type="EMBL" id="ACSJ01000017">
    <property type="protein sequence ID" value="EES90286.1"/>
    <property type="molecule type" value="Genomic_DNA"/>
</dbReference>
<accession>A0A9P2G5D4</accession>
<organism evidence="1 2">
    <name type="scientific">Clostridium botulinum D str. 1873</name>
    <dbReference type="NCBI Taxonomy" id="592027"/>
    <lineage>
        <taxon>Bacteria</taxon>
        <taxon>Bacillati</taxon>
        <taxon>Bacillota</taxon>
        <taxon>Clostridia</taxon>
        <taxon>Eubacteriales</taxon>
        <taxon>Clostridiaceae</taxon>
        <taxon>Clostridium</taxon>
    </lineage>
</organism>
<dbReference type="InterPro" id="IPR036388">
    <property type="entry name" value="WH-like_DNA-bd_sf"/>
</dbReference>
<dbReference type="Proteomes" id="UP000006160">
    <property type="component" value="Unassembled WGS sequence"/>
</dbReference>
<comment type="caution">
    <text evidence="1">The sequence shown here is derived from an EMBL/GenBank/DDBJ whole genome shotgun (WGS) entry which is preliminary data.</text>
</comment>
<protein>
    <submittedName>
        <fullName evidence="1">Transcriptional regulator</fullName>
    </submittedName>
</protein>
<proteinExistence type="predicted"/>
<evidence type="ECO:0000313" key="2">
    <source>
        <dbReference type="Proteomes" id="UP000006160"/>
    </source>
</evidence>
<dbReference type="InterPro" id="IPR036390">
    <property type="entry name" value="WH_DNA-bd_sf"/>
</dbReference>
<dbReference type="Gene3D" id="1.10.10.10">
    <property type="entry name" value="Winged helix-like DNA-binding domain superfamily/Winged helix DNA-binding domain"/>
    <property type="match status" value="1"/>
</dbReference>